<keyword evidence="2" id="KW-1185">Reference proteome</keyword>
<dbReference type="Proteomes" id="UP000308600">
    <property type="component" value="Unassembled WGS sequence"/>
</dbReference>
<evidence type="ECO:0000313" key="2">
    <source>
        <dbReference type="Proteomes" id="UP000308600"/>
    </source>
</evidence>
<accession>A0ACD3A184</accession>
<evidence type="ECO:0000313" key="1">
    <source>
        <dbReference type="EMBL" id="TFK59416.1"/>
    </source>
</evidence>
<feature type="non-terminal residue" evidence="1">
    <location>
        <position position="69"/>
    </location>
</feature>
<gene>
    <name evidence="1" type="ORF">BDN72DRAFT_753024</name>
</gene>
<protein>
    <submittedName>
        <fullName evidence="1">Uncharacterized protein</fullName>
    </submittedName>
</protein>
<sequence length="69" mass="8317">MSDRQTRWWEYLSRFNYKVLFTKGKLNKVADALSRCFIDESSIVRHPLKDYVDADIRLDPEMDYLTEAR</sequence>
<dbReference type="EMBL" id="ML208984">
    <property type="protein sequence ID" value="TFK59416.1"/>
    <property type="molecule type" value="Genomic_DNA"/>
</dbReference>
<proteinExistence type="predicted"/>
<name>A0ACD3A184_9AGAR</name>
<reference evidence="1 2" key="1">
    <citation type="journal article" date="2019" name="Nat. Ecol. Evol.">
        <title>Megaphylogeny resolves global patterns of mushroom evolution.</title>
        <authorList>
            <person name="Varga T."/>
            <person name="Krizsan K."/>
            <person name="Foldi C."/>
            <person name="Dima B."/>
            <person name="Sanchez-Garcia M."/>
            <person name="Sanchez-Ramirez S."/>
            <person name="Szollosi G.J."/>
            <person name="Szarkandi J.G."/>
            <person name="Papp V."/>
            <person name="Albert L."/>
            <person name="Andreopoulos W."/>
            <person name="Angelini C."/>
            <person name="Antonin V."/>
            <person name="Barry K.W."/>
            <person name="Bougher N.L."/>
            <person name="Buchanan P."/>
            <person name="Buyck B."/>
            <person name="Bense V."/>
            <person name="Catcheside P."/>
            <person name="Chovatia M."/>
            <person name="Cooper J."/>
            <person name="Damon W."/>
            <person name="Desjardin D."/>
            <person name="Finy P."/>
            <person name="Geml J."/>
            <person name="Haridas S."/>
            <person name="Hughes K."/>
            <person name="Justo A."/>
            <person name="Karasinski D."/>
            <person name="Kautmanova I."/>
            <person name="Kiss B."/>
            <person name="Kocsube S."/>
            <person name="Kotiranta H."/>
            <person name="LaButti K.M."/>
            <person name="Lechner B.E."/>
            <person name="Liimatainen K."/>
            <person name="Lipzen A."/>
            <person name="Lukacs Z."/>
            <person name="Mihaltcheva S."/>
            <person name="Morgado L.N."/>
            <person name="Niskanen T."/>
            <person name="Noordeloos M.E."/>
            <person name="Ohm R.A."/>
            <person name="Ortiz-Santana B."/>
            <person name="Ovrebo C."/>
            <person name="Racz N."/>
            <person name="Riley R."/>
            <person name="Savchenko A."/>
            <person name="Shiryaev A."/>
            <person name="Soop K."/>
            <person name="Spirin V."/>
            <person name="Szebenyi C."/>
            <person name="Tomsovsky M."/>
            <person name="Tulloss R.E."/>
            <person name="Uehling J."/>
            <person name="Grigoriev I.V."/>
            <person name="Vagvolgyi C."/>
            <person name="Papp T."/>
            <person name="Martin F.M."/>
            <person name="Miettinen O."/>
            <person name="Hibbett D.S."/>
            <person name="Nagy L.G."/>
        </authorList>
    </citation>
    <scope>NUCLEOTIDE SEQUENCE [LARGE SCALE GENOMIC DNA]</scope>
    <source>
        <strain evidence="1 2">NL-1719</strain>
    </source>
</reference>
<organism evidence="1 2">
    <name type="scientific">Pluteus cervinus</name>
    <dbReference type="NCBI Taxonomy" id="181527"/>
    <lineage>
        <taxon>Eukaryota</taxon>
        <taxon>Fungi</taxon>
        <taxon>Dikarya</taxon>
        <taxon>Basidiomycota</taxon>
        <taxon>Agaricomycotina</taxon>
        <taxon>Agaricomycetes</taxon>
        <taxon>Agaricomycetidae</taxon>
        <taxon>Agaricales</taxon>
        <taxon>Pluteineae</taxon>
        <taxon>Pluteaceae</taxon>
        <taxon>Pluteus</taxon>
    </lineage>
</organism>